<accession>A0A1H4W3J6</accession>
<feature type="signal peptide" evidence="1">
    <location>
        <begin position="1"/>
        <end position="20"/>
    </location>
</feature>
<keyword evidence="3" id="KW-1185">Reference proteome</keyword>
<evidence type="ECO:0000313" key="3">
    <source>
        <dbReference type="Proteomes" id="UP000182652"/>
    </source>
</evidence>
<dbReference type="EMBL" id="FNSN01000004">
    <property type="protein sequence ID" value="SEC87201.1"/>
    <property type="molecule type" value="Genomic_DNA"/>
</dbReference>
<dbReference type="Proteomes" id="UP000182652">
    <property type="component" value="Unassembled WGS sequence"/>
</dbReference>
<gene>
    <name evidence="2" type="ORF">SAMN04489745_3387</name>
</gene>
<sequence>MRTRGGIAAALAACAVVVSAVPTSAAWSDNEWTAGAGIGTYTVPPATLTRPCAYNAGVLGLGAKIIIYWKPPAGFTLSNATVYASQSGLGSALAPLTGFSMTANTTGTTTEYTTEVPVNLLGGLLGLGTDLELAIVINSGTWPSVPVKVRANPGLVGGLGGSCTNIG</sequence>
<reference evidence="2 3" key="1">
    <citation type="submission" date="2016-10" db="EMBL/GenBank/DDBJ databases">
        <authorList>
            <person name="de Groot N.N."/>
        </authorList>
    </citation>
    <scope>NUCLEOTIDE SEQUENCE [LARGE SCALE GENOMIC DNA]</scope>
    <source>
        <strain evidence="2 3">DSM 10495</strain>
    </source>
</reference>
<protein>
    <submittedName>
        <fullName evidence="2">SipW-cognate class signal peptide</fullName>
    </submittedName>
</protein>
<dbReference type="RefSeq" id="WP_066214708.1">
    <property type="nucleotide sequence ID" value="NZ_FNSN01000004.1"/>
</dbReference>
<evidence type="ECO:0000313" key="2">
    <source>
        <dbReference type="EMBL" id="SEC87201.1"/>
    </source>
</evidence>
<feature type="chain" id="PRO_5038466948" evidence="1">
    <location>
        <begin position="21"/>
        <end position="167"/>
    </location>
</feature>
<dbReference type="AlphaFoldDB" id="A0A1H4W3J6"/>
<name>A0A1H4W3J6_9MICC</name>
<organism evidence="2 3">
    <name type="scientific">Arthrobacter woluwensis</name>
    <dbReference type="NCBI Taxonomy" id="156980"/>
    <lineage>
        <taxon>Bacteria</taxon>
        <taxon>Bacillati</taxon>
        <taxon>Actinomycetota</taxon>
        <taxon>Actinomycetes</taxon>
        <taxon>Micrococcales</taxon>
        <taxon>Micrococcaceae</taxon>
        <taxon>Arthrobacter</taxon>
    </lineage>
</organism>
<keyword evidence="1" id="KW-0732">Signal</keyword>
<dbReference type="STRING" id="156980.SAMN04489745_3387"/>
<proteinExistence type="predicted"/>
<evidence type="ECO:0000256" key="1">
    <source>
        <dbReference type="SAM" id="SignalP"/>
    </source>
</evidence>